<dbReference type="Proteomes" id="UP000708208">
    <property type="component" value="Unassembled WGS sequence"/>
</dbReference>
<dbReference type="EMBL" id="CAJVCH010532272">
    <property type="protein sequence ID" value="CAG7824298.1"/>
    <property type="molecule type" value="Genomic_DNA"/>
</dbReference>
<sequence length="77" mass="9187">MDWDKRDLAWLVSHPDLIDRLMRNYENYVEELVSGNFTRKLSTFLPKGYDSHEIVFIKDYDRMDLLQVNTSACDSQQ</sequence>
<name>A0A8J2L2X6_9HEXA</name>
<dbReference type="AlphaFoldDB" id="A0A8J2L2X6"/>
<protein>
    <submittedName>
        <fullName evidence="1">Uncharacterized protein</fullName>
    </submittedName>
</protein>
<evidence type="ECO:0000313" key="1">
    <source>
        <dbReference type="EMBL" id="CAG7824298.1"/>
    </source>
</evidence>
<gene>
    <name evidence="1" type="ORF">AFUS01_LOCUS34461</name>
</gene>
<comment type="caution">
    <text evidence="1">The sequence shown here is derived from an EMBL/GenBank/DDBJ whole genome shotgun (WGS) entry which is preliminary data.</text>
</comment>
<reference evidence="1" key="1">
    <citation type="submission" date="2021-06" db="EMBL/GenBank/DDBJ databases">
        <authorList>
            <person name="Hodson N. C."/>
            <person name="Mongue J. A."/>
            <person name="Jaron S. K."/>
        </authorList>
    </citation>
    <scope>NUCLEOTIDE SEQUENCE</scope>
</reference>
<proteinExistence type="predicted"/>
<accession>A0A8J2L2X6</accession>
<organism evidence="1 2">
    <name type="scientific">Allacma fusca</name>
    <dbReference type="NCBI Taxonomy" id="39272"/>
    <lineage>
        <taxon>Eukaryota</taxon>
        <taxon>Metazoa</taxon>
        <taxon>Ecdysozoa</taxon>
        <taxon>Arthropoda</taxon>
        <taxon>Hexapoda</taxon>
        <taxon>Collembola</taxon>
        <taxon>Symphypleona</taxon>
        <taxon>Sminthuridae</taxon>
        <taxon>Allacma</taxon>
    </lineage>
</organism>
<keyword evidence="2" id="KW-1185">Reference proteome</keyword>
<evidence type="ECO:0000313" key="2">
    <source>
        <dbReference type="Proteomes" id="UP000708208"/>
    </source>
</evidence>